<dbReference type="InterPro" id="IPR011037">
    <property type="entry name" value="Pyrv_Knase-like_insert_dom_sf"/>
</dbReference>
<dbReference type="GO" id="GO:0006777">
    <property type="term" value="P:Mo-molybdopterin cofactor biosynthetic process"/>
    <property type="evidence" value="ECO:0007669"/>
    <property type="project" value="UniProtKB-UniRule"/>
</dbReference>
<evidence type="ECO:0000256" key="2">
    <source>
        <dbReference type="ARBA" id="ARBA00022898"/>
    </source>
</evidence>
<dbReference type="InterPro" id="IPR015424">
    <property type="entry name" value="PyrdxlP-dep_Trfase"/>
</dbReference>
<protein>
    <recommendedName>
        <fullName evidence="4">Molybdenum cofactor sulfurase</fullName>
        <shortName evidence="4">MCS</shortName>
        <shortName evidence="4">MOS</shortName>
        <shortName evidence="4">MoCo sulfurase</shortName>
        <ecNumber evidence="4">2.8.1.9</ecNumber>
    </recommendedName>
    <alternativeName>
        <fullName evidence="4">Molybdenum cofactor sulfurtransferase</fullName>
    </alternativeName>
</protein>
<proteinExistence type="inferred from homology"/>
<feature type="region of interest" description="Disordered" evidence="5">
    <location>
        <begin position="492"/>
        <end position="511"/>
    </location>
</feature>
<feature type="modified residue" description="N6-(pyridoxal phosphate)lysine" evidence="4">
    <location>
        <position position="259"/>
    </location>
</feature>
<organism evidence="7 8">
    <name type="scientific">Crocodylus porosus</name>
    <name type="common">Saltwater crocodile</name>
    <name type="synonym">Estuarine crocodile</name>
    <dbReference type="NCBI Taxonomy" id="8502"/>
    <lineage>
        <taxon>Eukaryota</taxon>
        <taxon>Metazoa</taxon>
        <taxon>Chordata</taxon>
        <taxon>Craniata</taxon>
        <taxon>Vertebrata</taxon>
        <taxon>Euteleostomi</taxon>
        <taxon>Archelosauria</taxon>
        <taxon>Archosauria</taxon>
        <taxon>Crocodylia</taxon>
        <taxon>Longirostres</taxon>
        <taxon>Crocodylidae</taxon>
        <taxon>Crocodylus</taxon>
    </lineage>
</organism>
<sequence length="905" mass="100899">MAGTGRGPEEKLLSFQAFQSRCPPGARYGARDSWQRDFRRLRGITYLDHAGATLFAESLLKGFMDDLRENIYGNPHSQNISSKLTYDTIEHVRYRILQHFNTTAEDYTVIFTSGSTAALKLVAETFPWIPEGTKEPSSRFCYLTDSHTSVVGMRGITAVMNVLSVPVQPKDMLLLEKNKEPAKEQNCTTPHLFCYPAQSNFSGTKYPLSWIRKIQASELCPVRIPGKWFVLLDAAAFVSTSPLDLTVHTADFVAISFYKIFGFPTGLGALLVNNEIAPFLRKIYFGGGTAAAYLAGEDFYSPGQSIAERFEDGTVSFLDIIALKHGFDALERLTGGMENIKQHTFALAHYTYTVLSTLKYTNGAPVVHIYSDTDFSNPDVQGPIINFNVLDENGDIIGYSQVDKMASLYNIHVRTGCFCNTGACQQHLGISNEDIKRNLQAGHVCGDNIDIIDGRPTGSVRISFGYMSTFEDAQNFLKFIIATQLSKADIEFPSQPTPTKTVTESAESPIQNDQASCHNADVLSLKTIISDTGPWNNSSAMLKTTRWQPPETELERTRAAVFEWAVPVHSSSNKSFIVTNICLYPIKSCSAFEVTQWPVGNQGLLYDRNWMLVNQNGVCITQKQEPRLCLIHPSIDLKQKIMVIKAEGLPPADPYFAANFMSDIECVFQMQILTPGMDPITVPLEENLEKETQICQSKVCAHRVQTYDCGERIADWFSEFLGRQCHLIRQSSDFKGNATQKHVKGQAPSATISLSLVNEAQYLLINTTSILYLKEQIIARLEEPLETEQLIQRFRANIVINTVEPFEEEEWAEISIGALHFQVVGPCNRCQIICIDQQSGERNKEFLQSLSNVRGRKTHFGIYLMNQSSCSSSSNLLSVGSPVFPILKESTKIQCPPSNEEKASG</sequence>
<reference evidence="7" key="2">
    <citation type="submission" date="2025-09" db="UniProtKB">
        <authorList>
            <consortium name="Ensembl"/>
        </authorList>
    </citation>
    <scope>IDENTIFICATION</scope>
</reference>
<dbReference type="SUPFAM" id="SSF53383">
    <property type="entry name" value="PLP-dependent transferases"/>
    <property type="match status" value="1"/>
</dbReference>
<dbReference type="GO" id="GO:0016829">
    <property type="term" value="F:lyase activity"/>
    <property type="evidence" value="ECO:0007669"/>
    <property type="project" value="UniProtKB-UniRule"/>
</dbReference>
<evidence type="ECO:0000313" key="7">
    <source>
        <dbReference type="Ensembl" id="ENSCPRP00005020440.1"/>
    </source>
</evidence>
<evidence type="ECO:0000256" key="5">
    <source>
        <dbReference type="SAM" id="MobiDB-lite"/>
    </source>
</evidence>
<keyword evidence="1 4" id="KW-0808">Transferase</keyword>
<dbReference type="SUPFAM" id="SSF141673">
    <property type="entry name" value="MOSC N-terminal domain-like"/>
    <property type="match status" value="1"/>
</dbReference>
<feature type="domain" description="MOSC" evidence="6">
    <location>
        <begin position="728"/>
        <end position="886"/>
    </location>
</feature>
<dbReference type="SUPFAM" id="SSF50800">
    <property type="entry name" value="PK beta-barrel domain-like"/>
    <property type="match status" value="1"/>
</dbReference>
<dbReference type="AlphaFoldDB" id="A0A7M4F9M4"/>
<comment type="function">
    <text evidence="4">Sulfurates the molybdenum cofactor. Sulfation of molybdenum is essential for xanthine dehydrogenase (XDH) and aldehyde oxidase (ADO) enzymes in which molybdenum cofactor is liganded by 1 oxygen and 1 sulfur atom in active form.</text>
</comment>
<dbReference type="PANTHER" id="PTHR14237:SF80">
    <property type="entry name" value="MOLYBDENUM COFACTOR SULFURASE"/>
    <property type="match status" value="1"/>
</dbReference>
<keyword evidence="3 4" id="KW-0501">Molybdenum cofactor biosynthesis</keyword>
<dbReference type="PROSITE" id="PS51340">
    <property type="entry name" value="MOSC"/>
    <property type="match status" value="1"/>
</dbReference>
<keyword evidence="2 4" id="KW-0663">Pyridoxal phosphate</keyword>
<dbReference type="HAMAP" id="MF_03050">
    <property type="entry name" value="MOCOS"/>
    <property type="match status" value="1"/>
</dbReference>
<dbReference type="InterPro" id="IPR005302">
    <property type="entry name" value="MoCF_Sase_C"/>
</dbReference>
<keyword evidence="8" id="KW-1185">Reference proteome</keyword>
<comment type="similarity">
    <text evidence="4">Belongs to the class-V pyridoxal-phosphate-dependent aminotransferase family. MOCOS subfamily.</text>
</comment>
<gene>
    <name evidence="4 7" type="primary">MOCOS</name>
</gene>
<dbReference type="InterPro" id="IPR015421">
    <property type="entry name" value="PyrdxlP-dep_Trfase_major"/>
</dbReference>
<dbReference type="PANTHER" id="PTHR14237">
    <property type="entry name" value="MOLYBDOPTERIN COFACTOR SULFURASE MOSC"/>
    <property type="match status" value="1"/>
</dbReference>
<evidence type="ECO:0000256" key="3">
    <source>
        <dbReference type="ARBA" id="ARBA00023150"/>
    </source>
</evidence>
<feature type="compositionally biased region" description="Polar residues" evidence="5">
    <location>
        <begin position="497"/>
        <end position="511"/>
    </location>
</feature>
<accession>A0A7M4F9M4</accession>
<dbReference type="InterPro" id="IPR028886">
    <property type="entry name" value="MoCo_sulfurase"/>
</dbReference>
<dbReference type="GO" id="GO:0008265">
    <property type="term" value="F:molybdenum cofactor sulfurtransferase activity"/>
    <property type="evidence" value="ECO:0007669"/>
    <property type="project" value="UniProtKB-UniRule"/>
</dbReference>
<dbReference type="GO" id="GO:0030151">
    <property type="term" value="F:molybdenum ion binding"/>
    <property type="evidence" value="ECO:0007669"/>
    <property type="project" value="UniProtKB-UniRule"/>
</dbReference>
<comment type="catalytic activity">
    <reaction evidence="4">
        <text>Mo-molybdopterin + L-cysteine + AH2 = thio-Mo-molybdopterin + L-alanine + A + H2O</text>
        <dbReference type="Rhea" id="RHEA:42636"/>
        <dbReference type="ChEBI" id="CHEBI:13193"/>
        <dbReference type="ChEBI" id="CHEBI:15377"/>
        <dbReference type="ChEBI" id="CHEBI:17499"/>
        <dbReference type="ChEBI" id="CHEBI:35235"/>
        <dbReference type="ChEBI" id="CHEBI:57972"/>
        <dbReference type="ChEBI" id="CHEBI:71302"/>
        <dbReference type="ChEBI" id="CHEBI:82685"/>
        <dbReference type="EC" id="2.8.1.9"/>
    </reaction>
</comment>
<name>A0A7M4F9M4_CROPO</name>
<dbReference type="Pfam" id="PF03473">
    <property type="entry name" value="MOSC"/>
    <property type="match status" value="1"/>
</dbReference>
<dbReference type="InterPro" id="IPR005303">
    <property type="entry name" value="MOCOS_middle"/>
</dbReference>
<dbReference type="GeneTree" id="ENSGT00940000157051"/>
<comment type="cofactor">
    <cofactor evidence="4">
        <name>pyridoxal 5'-phosphate</name>
        <dbReference type="ChEBI" id="CHEBI:597326"/>
    </cofactor>
</comment>
<evidence type="ECO:0000313" key="8">
    <source>
        <dbReference type="Proteomes" id="UP000594220"/>
    </source>
</evidence>
<feature type="active site" evidence="4">
    <location>
        <position position="419"/>
    </location>
</feature>
<dbReference type="Gene3D" id="3.90.1150.10">
    <property type="entry name" value="Aspartate Aminotransferase, domain 1"/>
    <property type="match status" value="1"/>
</dbReference>
<dbReference type="Gene3D" id="3.40.640.10">
    <property type="entry name" value="Type I PLP-dependent aspartate aminotransferase-like (Major domain)"/>
    <property type="match status" value="1"/>
</dbReference>
<evidence type="ECO:0000256" key="4">
    <source>
        <dbReference type="HAMAP-Rule" id="MF_03050"/>
    </source>
</evidence>
<dbReference type="GO" id="GO:0030170">
    <property type="term" value="F:pyridoxal phosphate binding"/>
    <property type="evidence" value="ECO:0007669"/>
    <property type="project" value="UniProtKB-UniRule"/>
</dbReference>
<reference evidence="7" key="1">
    <citation type="submission" date="2025-08" db="UniProtKB">
        <authorList>
            <consortium name="Ensembl"/>
        </authorList>
    </citation>
    <scope>IDENTIFICATION</scope>
</reference>
<dbReference type="InterPro" id="IPR000192">
    <property type="entry name" value="Aminotrans_V_dom"/>
</dbReference>
<evidence type="ECO:0000256" key="1">
    <source>
        <dbReference type="ARBA" id="ARBA00022679"/>
    </source>
</evidence>
<dbReference type="InterPro" id="IPR015422">
    <property type="entry name" value="PyrdxlP-dep_Trfase_small"/>
</dbReference>
<dbReference type="Ensembl" id="ENSCPRT00005023881.1">
    <property type="protein sequence ID" value="ENSCPRP00005020440.1"/>
    <property type="gene ID" value="ENSCPRG00005014224.1"/>
</dbReference>
<dbReference type="Pfam" id="PF00266">
    <property type="entry name" value="Aminotran_5"/>
    <property type="match status" value="1"/>
</dbReference>
<dbReference type="Pfam" id="PF03476">
    <property type="entry name" value="MOSC_N"/>
    <property type="match status" value="1"/>
</dbReference>
<dbReference type="EC" id="2.8.1.9" evidence="4"/>
<dbReference type="OMA" id="PCTRCQM"/>
<evidence type="ECO:0000259" key="6">
    <source>
        <dbReference type="PROSITE" id="PS51340"/>
    </source>
</evidence>
<dbReference type="Proteomes" id="UP000594220">
    <property type="component" value="Unplaced"/>
</dbReference>